<organism evidence="3 4">
    <name type="scientific">Abeliophyllum distichum</name>
    <dbReference type="NCBI Taxonomy" id="126358"/>
    <lineage>
        <taxon>Eukaryota</taxon>
        <taxon>Viridiplantae</taxon>
        <taxon>Streptophyta</taxon>
        <taxon>Embryophyta</taxon>
        <taxon>Tracheophyta</taxon>
        <taxon>Spermatophyta</taxon>
        <taxon>Magnoliopsida</taxon>
        <taxon>eudicotyledons</taxon>
        <taxon>Gunneridae</taxon>
        <taxon>Pentapetalae</taxon>
        <taxon>asterids</taxon>
        <taxon>lamiids</taxon>
        <taxon>Lamiales</taxon>
        <taxon>Oleaceae</taxon>
        <taxon>Forsythieae</taxon>
        <taxon>Abeliophyllum</taxon>
    </lineage>
</organism>
<keyword evidence="4" id="KW-1185">Reference proteome</keyword>
<proteinExistence type="predicted"/>
<keyword evidence="2" id="KW-0472">Membrane</keyword>
<feature type="region of interest" description="Disordered" evidence="1">
    <location>
        <begin position="188"/>
        <end position="238"/>
    </location>
</feature>
<keyword evidence="2" id="KW-1133">Transmembrane helix</keyword>
<protein>
    <submittedName>
        <fullName evidence="3">Acyl-CoA-binding domain-containing protein 3</fullName>
    </submittedName>
</protein>
<sequence>MDFFQELFFTAFLAFILSFVIVKFVLIAVSNSSDEGKTAIFSVEEVKSGNRLKVGSMKSKKRVKFADDVEVRKIDQYQDEKGFENLGLCFDESVGEVNVEERSEGEKIAKRVDQFEGDELNRDYGIKISRAVQDSVDEDKGSENIGMLIEKTNECNVIGEICGEKEDIVVSGGLEGVIFREMKNGEELESPEVETDQKEGNWNGAAGENEELIEGDVEEEKVRDGIVDDEDDDWEGIERSDLEKVFAEAVNYVEYGGKGEGERQ</sequence>
<evidence type="ECO:0000313" key="3">
    <source>
        <dbReference type="EMBL" id="KAL2505842.1"/>
    </source>
</evidence>
<dbReference type="EMBL" id="JBFOLK010000006">
    <property type="protein sequence ID" value="KAL2505842.1"/>
    <property type="molecule type" value="Genomic_DNA"/>
</dbReference>
<gene>
    <name evidence="3" type="ORF">Adt_21463</name>
</gene>
<comment type="caution">
    <text evidence="3">The sequence shown here is derived from an EMBL/GenBank/DDBJ whole genome shotgun (WGS) entry which is preliminary data.</text>
</comment>
<name>A0ABD1SZF4_9LAMI</name>
<dbReference type="Proteomes" id="UP001604336">
    <property type="component" value="Unassembled WGS sequence"/>
</dbReference>
<evidence type="ECO:0000313" key="4">
    <source>
        <dbReference type="Proteomes" id="UP001604336"/>
    </source>
</evidence>
<keyword evidence="2" id="KW-0812">Transmembrane</keyword>
<evidence type="ECO:0000256" key="1">
    <source>
        <dbReference type="SAM" id="MobiDB-lite"/>
    </source>
</evidence>
<feature type="compositionally biased region" description="Acidic residues" evidence="1">
    <location>
        <begin position="208"/>
        <end position="219"/>
    </location>
</feature>
<accession>A0ABD1SZF4</accession>
<dbReference type="AlphaFoldDB" id="A0ABD1SZF4"/>
<reference evidence="4" key="1">
    <citation type="submission" date="2024-07" db="EMBL/GenBank/DDBJ databases">
        <title>Two chromosome-level genome assemblies of Korean endemic species Abeliophyllum distichum and Forsythia ovata (Oleaceae).</title>
        <authorList>
            <person name="Jang H."/>
        </authorList>
    </citation>
    <scope>NUCLEOTIDE SEQUENCE [LARGE SCALE GENOMIC DNA]</scope>
</reference>
<feature type="transmembrane region" description="Helical" evidence="2">
    <location>
        <begin position="7"/>
        <end position="29"/>
    </location>
</feature>
<evidence type="ECO:0000256" key="2">
    <source>
        <dbReference type="SAM" id="Phobius"/>
    </source>
</evidence>